<reference evidence="1" key="1">
    <citation type="submission" date="2021-02" db="EMBL/GenBank/DDBJ databases">
        <authorList>
            <person name="Nowell W R."/>
        </authorList>
    </citation>
    <scope>NUCLEOTIDE SEQUENCE</scope>
</reference>
<proteinExistence type="predicted"/>
<sequence length="393" mass="43847">MYNSYIFFLIFNYETLAVSLHQPNLPSSPVWNLNGIIFANESIVGAKPMDVFVDTKNSIYVLSKDKKQIIVWHNNSINPTQNISANFERLSSLFVRSNGDIYFIAGLHIRVLMRWISEKNSFTIITNVSPNCAEIFIDINDRFYCSVTADHQVLRRNMKSSSTNEIVVIGRNELGSDSTQLHSPWGIFVDVNFDLFVADSGNDRIQLFPLGETKGITVAGRQSPHSIIELDYPTGVALDAKKYLFIVDAKNNRIVGEGPCGFRCIIGCDGNSFQFNEPFLNSMSFDSFGNIFHTDSRNNRILKYQLTNISTGLAPVEANHFMGSDFSTPADLALGGTVPVHCVDTTQLCYPAILFMNAPTCRLPSFLLISFSGCLRFVPCPANLFLEPVGPYL</sequence>
<comment type="caution">
    <text evidence="1">The sequence shown here is derived from an EMBL/GenBank/DDBJ whole genome shotgun (WGS) entry which is preliminary data.</text>
</comment>
<dbReference type="Proteomes" id="UP000663828">
    <property type="component" value="Unassembled WGS sequence"/>
</dbReference>
<dbReference type="AlphaFoldDB" id="A0A815ZRG4"/>
<evidence type="ECO:0000313" key="1">
    <source>
        <dbReference type="EMBL" id="CAF1588182.1"/>
    </source>
</evidence>
<evidence type="ECO:0000313" key="2">
    <source>
        <dbReference type="Proteomes" id="UP000663828"/>
    </source>
</evidence>
<organism evidence="1 2">
    <name type="scientific">Adineta ricciae</name>
    <name type="common">Rotifer</name>
    <dbReference type="NCBI Taxonomy" id="249248"/>
    <lineage>
        <taxon>Eukaryota</taxon>
        <taxon>Metazoa</taxon>
        <taxon>Spiralia</taxon>
        <taxon>Gnathifera</taxon>
        <taxon>Rotifera</taxon>
        <taxon>Eurotatoria</taxon>
        <taxon>Bdelloidea</taxon>
        <taxon>Adinetida</taxon>
        <taxon>Adinetidae</taxon>
        <taxon>Adineta</taxon>
    </lineage>
</organism>
<accession>A0A815ZRG4</accession>
<dbReference type="SUPFAM" id="SSF101898">
    <property type="entry name" value="NHL repeat"/>
    <property type="match status" value="1"/>
</dbReference>
<dbReference type="PANTHER" id="PTHR24104:SF25">
    <property type="entry name" value="PROTEIN LIN-41"/>
    <property type="match status" value="1"/>
</dbReference>
<dbReference type="InterPro" id="IPR050952">
    <property type="entry name" value="TRIM-NHL_E3_ligases"/>
</dbReference>
<dbReference type="CDD" id="cd05819">
    <property type="entry name" value="NHL"/>
    <property type="match status" value="1"/>
</dbReference>
<keyword evidence="2" id="KW-1185">Reference proteome</keyword>
<dbReference type="Gene3D" id="2.120.10.30">
    <property type="entry name" value="TolB, C-terminal domain"/>
    <property type="match status" value="2"/>
</dbReference>
<name>A0A815ZRG4_ADIRI</name>
<gene>
    <name evidence="1" type="ORF">XAT740_LOCUS46262</name>
</gene>
<dbReference type="InterPro" id="IPR011042">
    <property type="entry name" value="6-blade_b-propeller_TolB-like"/>
</dbReference>
<dbReference type="GO" id="GO:0008270">
    <property type="term" value="F:zinc ion binding"/>
    <property type="evidence" value="ECO:0007669"/>
    <property type="project" value="UniProtKB-KW"/>
</dbReference>
<dbReference type="PANTHER" id="PTHR24104">
    <property type="entry name" value="E3 UBIQUITIN-PROTEIN LIGASE NHLRC1-RELATED"/>
    <property type="match status" value="1"/>
</dbReference>
<dbReference type="EMBL" id="CAJNOR010006183">
    <property type="protein sequence ID" value="CAF1588182.1"/>
    <property type="molecule type" value="Genomic_DNA"/>
</dbReference>
<protein>
    <submittedName>
        <fullName evidence="1">Uncharacterized protein</fullName>
    </submittedName>
</protein>